<evidence type="ECO:0000313" key="10">
    <source>
        <dbReference type="Proteomes" id="UP000824087"/>
    </source>
</evidence>
<evidence type="ECO:0000313" key="9">
    <source>
        <dbReference type="EMBL" id="HIU23050.1"/>
    </source>
</evidence>
<evidence type="ECO:0000256" key="6">
    <source>
        <dbReference type="HAMAP-Rule" id="MF_00402"/>
    </source>
</evidence>
<proteinExistence type="inferred from homology"/>
<dbReference type="InterPro" id="IPR001857">
    <property type="entry name" value="Ribosomal_bL19"/>
</dbReference>
<dbReference type="GO" id="GO:0022625">
    <property type="term" value="C:cytosolic large ribosomal subunit"/>
    <property type="evidence" value="ECO:0007669"/>
    <property type="project" value="TreeGrafter"/>
</dbReference>
<evidence type="ECO:0000256" key="2">
    <source>
        <dbReference type="ARBA" id="ARBA00005781"/>
    </source>
</evidence>
<dbReference type="Gene3D" id="2.30.30.790">
    <property type="match status" value="1"/>
</dbReference>
<reference evidence="9" key="2">
    <citation type="journal article" date="2021" name="PeerJ">
        <title>Extensive microbial diversity within the chicken gut microbiome revealed by metagenomics and culture.</title>
        <authorList>
            <person name="Gilroy R."/>
            <person name="Ravi A."/>
            <person name="Getino M."/>
            <person name="Pursley I."/>
            <person name="Horton D.L."/>
            <person name="Alikhan N.F."/>
            <person name="Baker D."/>
            <person name="Gharbi K."/>
            <person name="Hall N."/>
            <person name="Watson M."/>
            <person name="Adriaenssens E.M."/>
            <person name="Foster-Nyarko E."/>
            <person name="Jarju S."/>
            <person name="Secka A."/>
            <person name="Antonio M."/>
            <person name="Oren A."/>
            <person name="Chaudhuri R.R."/>
            <person name="La Ragione R."/>
            <person name="Hildebrand F."/>
            <person name="Pallen M.J."/>
        </authorList>
    </citation>
    <scope>NUCLEOTIDE SEQUENCE</scope>
    <source>
        <strain evidence="9">CHK197-8231</strain>
    </source>
</reference>
<dbReference type="HAMAP" id="MF_00402">
    <property type="entry name" value="Ribosomal_bL19"/>
    <property type="match status" value="1"/>
</dbReference>
<accession>A0A9D1HXB3</accession>
<protein>
    <recommendedName>
        <fullName evidence="5 6">Large ribosomal subunit protein bL19</fullName>
    </recommendedName>
</protein>
<dbReference type="EMBL" id="DVML01000033">
    <property type="protein sequence ID" value="HIU23050.1"/>
    <property type="molecule type" value="Genomic_DNA"/>
</dbReference>
<keyword evidence="4 6" id="KW-0687">Ribonucleoprotein</keyword>
<evidence type="ECO:0000256" key="5">
    <source>
        <dbReference type="ARBA" id="ARBA00035171"/>
    </source>
</evidence>
<evidence type="ECO:0000256" key="4">
    <source>
        <dbReference type="ARBA" id="ARBA00023274"/>
    </source>
</evidence>
<dbReference type="PRINTS" id="PR00061">
    <property type="entry name" value="RIBOSOMALL19"/>
</dbReference>
<comment type="function">
    <text evidence="1 6 7">This protein is located at the 30S-50S ribosomal subunit interface and may play a role in the structure and function of the aminoacyl-tRNA binding site.</text>
</comment>
<feature type="region of interest" description="Disordered" evidence="8">
    <location>
        <begin position="103"/>
        <end position="122"/>
    </location>
</feature>
<name>A0A9D1HXB3_9BACT</name>
<feature type="compositionally biased region" description="Basic and acidic residues" evidence="8">
    <location>
        <begin position="108"/>
        <end position="122"/>
    </location>
</feature>
<evidence type="ECO:0000256" key="1">
    <source>
        <dbReference type="ARBA" id="ARBA00002349"/>
    </source>
</evidence>
<evidence type="ECO:0000256" key="7">
    <source>
        <dbReference type="RuleBase" id="RU000559"/>
    </source>
</evidence>
<sequence>MVNLIEKITAKQIRTDIPEFRVGDTINVGVKIKEGSKERVQAFEGIVVAIQGRGIGRTVIVRKLSSGVGVERTFPVNSPIIDSIKVVRKGKVRRAKLRYLRTLKKQPRIKERNDNTKQKETK</sequence>
<dbReference type="Proteomes" id="UP000824087">
    <property type="component" value="Unassembled WGS sequence"/>
</dbReference>
<keyword evidence="3 6" id="KW-0689">Ribosomal protein</keyword>
<dbReference type="PANTHER" id="PTHR15680">
    <property type="entry name" value="RIBOSOMAL PROTEIN L19"/>
    <property type="match status" value="1"/>
</dbReference>
<organism evidence="9 10">
    <name type="scientific">Candidatus Fimihabitans intestinipullorum</name>
    <dbReference type="NCBI Taxonomy" id="2840820"/>
    <lineage>
        <taxon>Bacteria</taxon>
        <taxon>Bacillati</taxon>
        <taxon>Mycoplasmatota</taxon>
        <taxon>Mycoplasmatota incertae sedis</taxon>
        <taxon>Candidatus Fimihabitans</taxon>
    </lineage>
</organism>
<evidence type="ECO:0000256" key="3">
    <source>
        <dbReference type="ARBA" id="ARBA00022980"/>
    </source>
</evidence>
<dbReference type="Pfam" id="PF01245">
    <property type="entry name" value="Ribosomal_L19"/>
    <property type="match status" value="1"/>
</dbReference>
<dbReference type="InterPro" id="IPR038657">
    <property type="entry name" value="Ribosomal_bL19_sf"/>
</dbReference>
<evidence type="ECO:0000256" key="8">
    <source>
        <dbReference type="SAM" id="MobiDB-lite"/>
    </source>
</evidence>
<dbReference type="SUPFAM" id="SSF50104">
    <property type="entry name" value="Translation proteins SH3-like domain"/>
    <property type="match status" value="1"/>
</dbReference>
<dbReference type="GO" id="GO:0006412">
    <property type="term" value="P:translation"/>
    <property type="evidence" value="ECO:0007669"/>
    <property type="project" value="UniProtKB-UniRule"/>
</dbReference>
<dbReference type="PIRSF" id="PIRSF002191">
    <property type="entry name" value="Ribosomal_L19"/>
    <property type="match status" value="1"/>
</dbReference>
<gene>
    <name evidence="6 9" type="primary">rplS</name>
    <name evidence="9" type="ORF">IAD49_05655</name>
</gene>
<dbReference type="PANTHER" id="PTHR15680:SF9">
    <property type="entry name" value="LARGE RIBOSOMAL SUBUNIT PROTEIN BL19M"/>
    <property type="match status" value="1"/>
</dbReference>
<dbReference type="InterPro" id="IPR008991">
    <property type="entry name" value="Translation_prot_SH3-like_sf"/>
</dbReference>
<dbReference type="NCBIfam" id="TIGR01024">
    <property type="entry name" value="rplS_bact"/>
    <property type="match status" value="1"/>
</dbReference>
<dbReference type="GO" id="GO:0003735">
    <property type="term" value="F:structural constituent of ribosome"/>
    <property type="evidence" value="ECO:0007669"/>
    <property type="project" value="InterPro"/>
</dbReference>
<comment type="caution">
    <text evidence="9">The sequence shown here is derived from an EMBL/GenBank/DDBJ whole genome shotgun (WGS) entry which is preliminary data.</text>
</comment>
<comment type="similarity">
    <text evidence="2 6 7">Belongs to the bacterial ribosomal protein bL19 family.</text>
</comment>
<dbReference type="AlphaFoldDB" id="A0A9D1HXB3"/>
<reference evidence="9" key="1">
    <citation type="submission" date="2020-10" db="EMBL/GenBank/DDBJ databases">
        <authorList>
            <person name="Gilroy R."/>
        </authorList>
    </citation>
    <scope>NUCLEOTIDE SEQUENCE</scope>
    <source>
        <strain evidence="9">CHK197-8231</strain>
    </source>
</reference>